<name>A0ABN1L5B2_9GAMM</name>
<comment type="caution">
    <text evidence="2">The sequence shown here is derived from an EMBL/GenBank/DDBJ whole genome shotgun (WGS) entry which is preliminary data.</text>
</comment>
<sequence>MGQTISFLSPLGSSANTRLGHLFSSIKVLCLITLTAFLITSCSSQQPKKTNSTTPTKEVNTQADNAVTSADKLALAKKSLSEGNSEQAIIELISASELLFTEGATTPNHYKKSLWLADKSLTLINANTQLHNETTVNQRYQLKLIKAKSLLALDEQSIDLVQQQLIEIETYAKGHNLALTLDYYQTQRTIWQSKNRPIELVQTELFIFSLQESSTPEDSEVNVNALWRKFSALTPWQVKLLQEKNAPYIKGWLALTNTANQWGSNSEELEDALATWQRRFAVHPANSIVQQLISTNLSATPIVNIAVLLPLSGSQQLAGLTAQQGILAAYQSDSNKHLHFFDTNTLDWNSLNQQFSDLTIDFVIGPLLRNNLAQYLALELSPSMSTEESDNNISNNFADNENSLTPTQSSIPTLLLNVPANLPLKAQHYALSMRPEDEGKQAAASLSYANYKQPIVLSHDDAVSKRIAQAFAQQWQLMTDSTIDVVYFDTGKKMQTDIKSSLDVHESEARIKEFESHLKYSIKTQTRNRRDVDMIYLIGSSKESRLVKPYIEVNISPFAPSIPVYASSRSHSIQYDNSSSTDLQGLTFTEIPWLLDSTKQNKSLAKLSKELWPNRSDSLSRIFALGYDSYNLLDTLPLMPKVPYIRHYGQTGILQLHENGILNRSLLWGEYKRGKVSEVEIN</sequence>
<dbReference type="Pfam" id="PF04348">
    <property type="entry name" value="LppC"/>
    <property type="match status" value="2"/>
</dbReference>
<dbReference type="Proteomes" id="UP001500021">
    <property type="component" value="Unassembled WGS sequence"/>
</dbReference>
<keyword evidence="1" id="KW-0472">Membrane</keyword>
<dbReference type="Gene3D" id="3.40.50.2300">
    <property type="match status" value="2"/>
</dbReference>
<dbReference type="SUPFAM" id="SSF53822">
    <property type="entry name" value="Periplasmic binding protein-like I"/>
    <property type="match status" value="1"/>
</dbReference>
<gene>
    <name evidence="2" type="ORF">GCM10009111_12390</name>
</gene>
<accession>A0ABN1L5B2</accession>
<dbReference type="InterPro" id="IPR007443">
    <property type="entry name" value="LpoA"/>
</dbReference>
<dbReference type="PANTHER" id="PTHR38038">
    <property type="entry name" value="PENICILLIN-BINDING PROTEIN ACTIVATOR LPOA"/>
    <property type="match status" value="1"/>
</dbReference>
<dbReference type="EMBL" id="BAAAFA010000003">
    <property type="protein sequence ID" value="GAA0814866.1"/>
    <property type="molecule type" value="Genomic_DNA"/>
</dbReference>
<dbReference type="CDD" id="cd06339">
    <property type="entry name" value="PBP1_YraM_LppC_lipoprotein-like"/>
    <property type="match status" value="1"/>
</dbReference>
<evidence type="ECO:0000313" key="3">
    <source>
        <dbReference type="Proteomes" id="UP001500021"/>
    </source>
</evidence>
<keyword evidence="3" id="KW-1185">Reference proteome</keyword>
<reference evidence="2 3" key="1">
    <citation type="journal article" date="2019" name="Int. J. Syst. Evol. Microbiol.">
        <title>The Global Catalogue of Microorganisms (GCM) 10K type strain sequencing project: providing services to taxonomists for standard genome sequencing and annotation.</title>
        <authorList>
            <consortium name="The Broad Institute Genomics Platform"/>
            <consortium name="The Broad Institute Genome Sequencing Center for Infectious Disease"/>
            <person name="Wu L."/>
            <person name="Ma J."/>
        </authorList>
    </citation>
    <scope>NUCLEOTIDE SEQUENCE [LARGE SCALE GENOMIC DNA]</scope>
    <source>
        <strain evidence="2 3">JCM 15608</strain>
    </source>
</reference>
<proteinExistence type="predicted"/>
<organism evidence="2 3">
    <name type="scientific">Colwellia asteriadis</name>
    <dbReference type="NCBI Taxonomy" id="517723"/>
    <lineage>
        <taxon>Bacteria</taxon>
        <taxon>Pseudomonadati</taxon>
        <taxon>Pseudomonadota</taxon>
        <taxon>Gammaproteobacteria</taxon>
        <taxon>Alteromonadales</taxon>
        <taxon>Colwelliaceae</taxon>
        <taxon>Colwellia</taxon>
    </lineage>
</organism>
<evidence type="ECO:0000256" key="1">
    <source>
        <dbReference type="ARBA" id="ARBA00023136"/>
    </source>
</evidence>
<evidence type="ECO:0000313" key="2">
    <source>
        <dbReference type="EMBL" id="GAA0814866.1"/>
    </source>
</evidence>
<protein>
    <submittedName>
        <fullName evidence="2">Penicillin-binding protein activator</fullName>
    </submittedName>
</protein>
<dbReference type="InterPro" id="IPR028082">
    <property type="entry name" value="Peripla_BP_I"/>
</dbReference>
<dbReference type="Gene3D" id="1.25.40.650">
    <property type="match status" value="1"/>
</dbReference>
<dbReference type="PANTHER" id="PTHR38038:SF1">
    <property type="entry name" value="PENICILLIN-BINDING PROTEIN ACTIVATOR LPOA"/>
    <property type="match status" value="1"/>
</dbReference>
<dbReference type="RefSeq" id="WP_343816274.1">
    <property type="nucleotide sequence ID" value="NZ_BAAAFA010000003.1"/>
</dbReference>